<dbReference type="Proteomes" id="UP000281985">
    <property type="component" value="Unassembled WGS sequence"/>
</dbReference>
<comment type="subcellular location">
    <subcellularLocation>
        <location evidence="1">Membrane</location>
        <topology evidence="1">Multi-pass membrane protein</topology>
    </subcellularLocation>
</comment>
<evidence type="ECO:0000256" key="3">
    <source>
        <dbReference type="ARBA" id="ARBA00022989"/>
    </source>
</evidence>
<organism evidence="7 8">
    <name type="scientific">Dokdonia sinensis</name>
    <dbReference type="NCBI Taxonomy" id="2479847"/>
    <lineage>
        <taxon>Bacteria</taxon>
        <taxon>Pseudomonadati</taxon>
        <taxon>Bacteroidota</taxon>
        <taxon>Flavobacteriia</taxon>
        <taxon>Flavobacteriales</taxon>
        <taxon>Flavobacteriaceae</taxon>
        <taxon>Dokdonia</taxon>
    </lineage>
</organism>
<gene>
    <name evidence="7" type="ORF">EAX61_06405</name>
</gene>
<keyword evidence="2 5" id="KW-0812">Transmembrane</keyword>
<evidence type="ECO:0000259" key="6">
    <source>
        <dbReference type="Pfam" id="PF07291"/>
    </source>
</evidence>
<dbReference type="AlphaFoldDB" id="A0A3M0G5Y2"/>
<evidence type="ECO:0000256" key="5">
    <source>
        <dbReference type="SAM" id="Phobius"/>
    </source>
</evidence>
<dbReference type="GO" id="GO:0016020">
    <property type="term" value="C:membrane"/>
    <property type="evidence" value="ECO:0007669"/>
    <property type="project" value="UniProtKB-SubCell"/>
</dbReference>
<dbReference type="GO" id="GO:0030416">
    <property type="term" value="P:methylamine metabolic process"/>
    <property type="evidence" value="ECO:0007669"/>
    <property type="project" value="InterPro"/>
</dbReference>
<dbReference type="EMBL" id="REFV01000005">
    <property type="protein sequence ID" value="RMB60450.1"/>
    <property type="molecule type" value="Genomic_DNA"/>
</dbReference>
<dbReference type="OrthoDB" id="327939at2"/>
<dbReference type="PANTHER" id="PTHR36974">
    <property type="entry name" value="MEMBRANE PROTEIN-RELATED"/>
    <property type="match status" value="1"/>
</dbReference>
<dbReference type="Pfam" id="PF07291">
    <property type="entry name" value="MauE"/>
    <property type="match status" value="1"/>
</dbReference>
<feature type="transmembrane region" description="Helical" evidence="5">
    <location>
        <begin position="6"/>
        <end position="22"/>
    </location>
</feature>
<comment type="caution">
    <text evidence="7">The sequence shown here is derived from an EMBL/GenBank/DDBJ whole genome shotgun (WGS) entry which is preliminary data.</text>
</comment>
<feature type="domain" description="Methylamine utilisation protein MauE" evidence="6">
    <location>
        <begin position="7"/>
        <end position="84"/>
    </location>
</feature>
<accession>A0A3M0G5Y2</accession>
<keyword evidence="3 5" id="KW-1133">Transmembrane helix</keyword>
<evidence type="ECO:0000313" key="7">
    <source>
        <dbReference type="EMBL" id="RMB60450.1"/>
    </source>
</evidence>
<evidence type="ECO:0000256" key="4">
    <source>
        <dbReference type="ARBA" id="ARBA00023136"/>
    </source>
</evidence>
<evidence type="ECO:0000256" key="2">
    <source>
        <dbReference type="ARBA" id="ARBA00022692"/>
    </source>
</evidence>
<sequence length="116" mass="13461">MTPWHLYFMAGMYIIAGLMHFIKPKAYGAIMPKYIPAKRAMVFWSGVAEVVLGIGLCFEQTRTIAIWGIIAMLAVFMTVHIDMLTNEKLKTKFPMWAIVLRIPLQFGLMYWAYFYL</sequence>
<feature type="transmembrane region" description="Helical" evidence="5">
    <location>
        <begin position="64"/>
        <end position="81"/>
    </location>
</feature>
<reference evidence="7 8" key="1">
    <citation type="submission" date="2018-10" db="EMBL/GenBank/DDBJ databases">
        <title>Dokdonia luteus sp. nov., isolated from sea water.</title>
        <authorList>
            <person name="Zhou L.Y."/>
            <person name="Du Z.J."/>
        </authorList>
    </citation>
    <scope>NUCLEOTIDE SEQUENCE [LARGE SCALE GENOMIC DNA]</scope>
    <source>
        <strain evidence="7 8">SH27</strain>
    </source>
</reference>
<evidence type="ECO:0000313" key="8">
    <source>
        <dbReference type="Proteomes" id="UP000281985"/>
    </source>
</evidence>
<evidence type="ECO:0000256" key="1">
    <source>
        <dbReference type="ARBA" id="ARBA00004141"/>
    </source>
</evidence>
<dbReference type="RefSeq" id="WP_121916854.1">
    <property type="nucleotide sequence ID" value="NZ_REFV01000005.1"/>
</dbReference>
<proteinExistence type="predicted"/>
<feature type="transmembrane region" description="Helical" evidence="5">
    <location>
        <begin position="93"/>
        <end position="113"/>
    </location>
</feature>
<feature type="transmembrane region" description="Helical" evidence="5">
    <location>
        <begin position="42"/>
        <end position="58"/>
    </location>
</feature>
<dbReference type="PANTHER" id="PTHR36974:SF1">
    <property type="entry name" value="DOXX FAMILY MEMBRANE PROTEIN"/>
    <property type="match status" value="1"/>
</dbReference>
<name>A0A3M0G5Y2_9FLAO</name>
<keyword evidence="8" id="KW-1185">Reference proteome</keyword>
<keyword evidence="4 5" id="KW-0472">Membrane</keyword>
<protein>
    <recommendedName>
        <fullName evidence="6">Methylamine utilisation protein MauE domain-containing protein</fullName>
    </recommendedName>
</protein>
<dbReference type="InterPro" id="IPR009908">
    <property type="entry name" value="Methylamine_util_MauE"/>
</dbReference>